<dbReference type="EMBL" id="JAMZEK010000001">
    <property type="protein sequence ID" value="MCP1372625.1"/>
    <property type="molecule type" value="Genomic_DNA"/>
</dbReference>
<protein>
    <submittedName>
        <fullName evidence="1">Uncharacterized protein</fullName>
    </submittedName>
</protein>
<comment type="caution">
    <text evidence="1">The sequence shown here is derived from an EMBL/GenBank/DDBJ whole genome shotgun (WGS) entry which is preliminary data.</text>
</comment>
<proteinExistence type="predicted"/>
<name>A0ABT1F5K9_9GAMM</name>
<dbReference type="Proteomes" id="UP001204615">
    <property type="component" value="Unassembled WGS sequence"/>
</dbReference>
<evidence type="ECO:0000313" key="2">
    <source>
        <dbReference type="Proteomes" id="UP001204615"/>
    </source>
</evidence>
<sequence length="316" mass="35477">MAKYFPTRLKGCVSHEESEEWAALRKHWLEKNCDALGRTRYYAQKYSGEGPILQPAGSWMYEPLSERQDAKELTVYCRMVEIARDGCPDLFEAKLTLLDHENRYCQDISESVPAHSLEEATDRFKAALASERASAMAAFLGDTPFVRAFGVAVSPECLTEQLKRTPAPTSSEIRQLSEEFSQAVAGLFDVIDRWEGTDALAYLRLFDGTRGALGRLEHERARQTGIARLSDLKTDSQVRAIRRGRPLKAGAELALAHALADIWRNCGLGEPKLSAQSRFIRACGLALPWHNVFKADVAQFMRGEARKTRRRSVVID</sequence>
<accession>A0ABT1F5K9</accession>
<reference evidence="1 2" key="1">
    <citation type="submission" date="2022-06" db="EMBL/GenBank/DDBJ databases">
        <title>Dyella sp. Sa strain:Sa Genome sequencing.</title>
        <authorList>
            <person name="Park S."/>
        </authorList>
    </citation>
    <scope>NUCLEOTIDE SEQUENCE [LARGE SCALE GENOMIC DNA]</scope>
    <source>
        <strain evidence="1 2">Sa</strain>
    </source>
</reference>
<gene>
    <name evidence="1" type="ORF">NC595_00960</name>
</gene>
<evidence type="ECO:0000313" key="1">
    <source>
        <dbReference type="EMBL" id="MCP1372625.1"/>
    </source>
</evidence>
<keyword evidence="2" id="KW-1185">Reference proteome</keyword>
<dbReference type="RefSeq" id="WP_253564260.1">
    <property type="nucleotide sequence ID" value="NZ_JAMZEK010000001.1"/>
</dbReference>
<organism evidence="1 2">
    <name type="scientific">Dyella lutea</name>
    <dbReference type="NCBI Taxonomy" id="2950441"/>
    <lineage>
        <taxon>Bacteria</taxon>
        <taxon>Pseudomonadati</taxon>
        <taxon>Pseudomonadota</taxon>
        <taxon>Gammaproteobacteria</taxon>
        <taxon>Lysobacterales</taxon>
        <taxon>Rhodanobacteraceae</taxon>
        <taxon>Dyella</taxon>
    </lineage>
</organism>